<proteinExistence type="inferred from homology"/>
<dbReference type="PANTHER" id="PTHR10655:SF63">
    <property type="entry name" value="PHOSPHOLIPASE_CARBOXYLESTERASE_THIOESTERASE DOMAIN-CONTAINING PROTEIN"/>
    <property type="match status" value="1"/>
</dbReference>
<dbReference type="GO" id="GO:0008474">
    <property type="term" value="F:palmitoyl-(protein) hydrolase activity"/>
    <property type="evidence" value="ECO:0007669"/>
    <property type="project" value="TreeGrafter"/>
</dbReference>
<comment type="similarity">
    <text evidence="1">Belongs to the AB hydrolase superfamily. AB hydrolase 2 family.</text>
</comment>
<reference evidence="3" key="1">
    <citation type="journal article" date="2023" name="Mol. Phylogenet. Evol.">
        <title>Genome-scale phylogeny and comparative genomics of the fungal order Sordariales.</title>
        <authorList>
            <person name="Hensen N."/>
            <person name="Bonometti L."/>
            <person name="Westerberg I."/>
            <person name="Brannstrom I.O."/>
            <person name="Guillou S."/>
            <person name="Cros-Aarteil S."/>
            <person name="Calhoun S."/>
            <person name="Haridas S."/>
            <person name="Kuo A."/>
            <person name="Mondo S."/>
            <person name="Pangilinan J."/>
            <person name="Riley R."/>
            <person name="LaButti K."/>
            <person name="Andreopoulos B."/>
            <person name="Lipzen A."/>
            <person name="Chen C."/>
            <person name="Yan M."/>
            <person name="Daum C."/>
            <person name="Ng V."/>
            <person name="Clum A."/>
            <person name="Steindorff A."/>
            <person name="Ohm R.A."/>
            <person name="Martin F."/>
            <person name="Silar P."/>
            <person name="Natvig D.O."/>
            <person name="Lalanne C."/>
            <person name="Gautier V."/>
            <person name="Ament-Velasquez S.L."/>
            <person name="Kruys A."/>
            <person name="Hutchinson M.I."/>
            <person name="Powell A.J."/>
            <person name="Barry K."/>
            <person name="Miller A.N."/>
            <person name="Grigoriev I.V."/>
            <person name="Debuchy R."/>
            <person name="Gladieux P."/>
            <person name="Hiltunen Thoren M."/>
            <person name="Johannesson H."/>
        </authorList>
    </citation>
    <scope>NUCLEOTIDE SEQUENCE</scope>
    <source>
        <strain evidence="3">CBS 315.58</strain>
    </source>
</reference>
<dbReference type="GO" id="GO:0005737">
    <property type="term" value="C:cytoplasm"/>
    <property type="evidence" value="ECO:0007669"/>
    <property type="project" value="TreeGrafter"/>
</dbReference>
<evidence type="ECO:0000259" key="2">
    <source>
        <dbReference type="Pfam" id="PF02230"/>
    </source>
</evidence>
<dbReference type="AlphaFoldDB" id="A0AAN6XRJ5"/>
<dbReference type="GO" id="GO:0052689">
    <property type="term" value="F:carboxylic ester hydrolase activity"/>
    <property type="evidence" value="ECO:0007669"/>
    <property type="project" value="TreeGrafter"/>
</dbReference>
<comment type="caution">
    <text evidence="3">The sequence shown here is derived from an EMBL/GenBank/DDBJ whole genome shotgun (WGS) entry which is preliminary data.</text>
</comment>
<dbReference type="Pfam" id="PF02230">
    <property type="entry name" value="Abhydrolase_2"/>
    <property type="match status" value="1"/>
</dbReference>
<dbReference type="Gene3D" id="3.40.50.1820">
    <property type="entry name" value="alpha/beta hydrolase"/>
    <property type="match status" value="1"/>
</dbReference>
<dbReference type="Proteomes" id="UP001303160">
    <property type="component" value="Unassembled WGS sequence"/>
</dbReference>
<dbReference type="SUPFAM" id="SSF53474">
    <property type="entry name" value="alpha/beta-Hydrolases"/>
    <property type="match status" value="1"/>
</dbReference>
<sequence length="280" mass="31418">MSLSLYTLDPPLGSPHTHTIILLHGRDSDAVEFASEFFESEATSSETANRTLPALLPTVRWVFPQAKPLHSERFDIVMPQWFDMWSLDDVQQRRELQAPGLLSSVDLIIQTIKNEELLVPRNRIFLGGISQGFATSLAALFADGKGGFAGLVGFCSWFPLADDATDAIRQHPDSTQRLTNLQRLYISSNDNDKDGNILPAPSSQLTSTRILLEHSRDDTVISIENGTRMRDTLKEVGFPVEWCEYDDGGHWINEPQGVDDFVGFVRKEIGRRLNLESCMR</sequence>
<dbReference type="EMBL" id="MU863876">
    <property type="protein sequence ID" value="KAK4205469.1"/>
    <property type="molecule type" value="Genomic_DNA"/>
</dbReference>
<evidence type="ECO:0000313" key="4">
    <source>
        <dbReference type="Proteomes" id="UP001303160"/>
    </source>
</evidence>
<evidence type="ECO:0000313" key="3">
    <source>
        <dbReference type="EMBL" id="KAK4205469.1"/>
    </source>
</evidence>
<keyword evidence="4" id="KW-1185">Reference proteome</keyword>
<dbReference type="InterPro" id="IPR050565">
    <property type="entry name" value="LYPA1-2/EST-like"/>
</dbReference>
<reference evidence="3" key="2">
    <citation type="submission" date="2023-05" db="EMBL/GenBank/DDBJ databases">
        <authorList>
            <consortium name="Lawrence Berkeley National Laboratory"/>
            <person name="Steindorff A."/>
            <person name="Hensen N."/>
            <person name="Bonometti L."/>
            <person name="Westerberg I."/>
            <person name="Brannstrom I.O."/>
            <person name="Guillou S."/>
            <person name="Cros-Aarteil S."/>
            <person name="Calhoun S."/>
            <person name="Haridas S."/>
            <person name="Kuo A."/>
            <person name="Mondo S."/>
            <person name="Pangilinan J."/>
            <person name="Riley R."/>
            <person name="Labutti K."/>
            <person name="Andreopoulos B."/>
            <person name="Lipzen A."/>
            <person name="Chen C."/>
            <person name="Yanf M."/>
            <person name="Daum C."/>
            <person name="Ng V."/>
            <person name="Clum A."/>
            <person name="Ohm R."/>
            <person name="Martin F."/>
            <person name="Silar P."/>
            <person name="Natvig D."/>
            <person name="Lalanne C."/>
            <person name="Gautier V."/>
            <person name="Ament-Velasquez S.L."/>
            <person name="Kruys A."/>
            <person name="Hutchinson M.I."/>
            <person name="Powell A.J."/>
            <person name="Barry K."/>
            <person name="Miller A.N."/>
            <person name="Grigoriev I.V."/>
            <person name="Debuchy R."/>
            <person name="Gladieux P."/>
            <person name="Thoren M.H."/>
            <person name="Johannesson H."/>
        </authorList>
    </citation>
    <scope>NUCLEOTIDE SEQUENCE</scope>
    <source>
        <strain evidence="3">CBS 315.58</strain>
    </source>
</reference>
<accession>A0AAN6XRJ5</accession>
<dbReference type="InterPro" id="IPR003140">
    <property type="entry name" value="PLipase/COase/thioEstase"/>
</dbReference>
<evidence type="ECO:0000256" key="1">
    <source>
        <dbReference type="ARBA" id="ARBA00006499"/>
    </source>
</evidence>
<feature type="domain" description="Phospholipase/carboxylesterase/thioesterase" evidence="2">
    <location>
        <begin position="14"/>
        <end position="166"/>
    </location>
</feature>
<protein>
    <submittedName>
        <fullName evidence="3">Alpha/beta-hydrolase</fullName>
    </submittedName>
</protein>
<organism evidence="3 4">
    <name type="scientific">Triangularia verruculosa</name>
    <dbReference type="NCBI Taxonomy" id="2587418"/>
    <lineage>
        <taxon>Eukaryota</taxon>
        <taxon>Fungi</taxon>
        <taxon>Dikarya</taxon>
        <taxon>Ascomycota</taxon>
        <taxon>Pezizomycotina</taxon>
        <taxon>Sordariomycetes</taxon>
        <taxon>Sordariomycetidae</taxon>
        <taxon>Sordariales</taxon>
        <taxon>Podosporaceae</taxon>
        <taxon>Triangularia</taxon>
    </lineage>
</organism>
<dbReference type="InterPro" id="IPR029058">
    <property type="entry name" value="AB_hydrolase_fold"/>
</dbReference>
<dbReference type="PANTHER" id="PTHR10655">
    <property type="entry name" value="LYSOPHOSPHOLIPASE-RELATED"/>
    <property type="match status" value="1"/>
</dbReference>
<gene>
    <name evidence="3" type="ORF">QBC40DRAFT_162266</name>
</gene>
<name>A0AAN6XRJ5_9PEZI</name>